<proteinExistence type="predicted"/>
<evidence type="ECO:0000256" key="1">
    <source>
        <dbReference type="SAM" id="Phobius"/>
    </source>
</evidence>
<dbReference type="PATRIC" id="fig|134605.3.peg.1179"/>
<keyword evidence="1" id="KW-1133">Transmembrane helix</keyword>
<comment type="caution">
    <text evidence="3">The sequence shown here is derived from an EMBL/GenBank/DDBJ whole genome shotgun (WGS) entry which is preliminary data.</text>
</comment>
<evidence type="ECO:0000313" key="3">
    <source>
        <dbReference type="EMBL" id="KXA13887.1"/>
    </source>
</evidence>
<dbReference type="GO" id="GO:0016020">
    <property type="term" value="C:membrane"/>
    <property type="evidence" value="ECO:0007669"/>
    <property type="project" value="InterPro"/>
</dbReference>
<feature type="domain" description="FMN-binding" evidence="2">
    <location>
        <begin position="54"/>
        <end position="124"/>
    </location>
</feature>
<dbReference type="GO" id="GO:0010181">
    <property type="term" value="F:FMN binding"/>
    <property type="evidence" value="ECO:0007669"/>
    <property type="project" value="InterPro"/>
</dbReference>
<keyword evidence="4" id="KW-1185">Reference proteome</keyword>
<evidence type="ECO:0000313" key="4">
    <source>
        <dbReference type="Proteomes" id="UP000070617"/>
    </source>
</evidence>
<dbReference type="AlphaFoldDB" id="A0A133NC84"/>
<sequence length="126" mass="14052">MQNTYKRIDKSLECVIMRKTQAKEFVMKKIIMIAFMILGSLFAFAETKEGAAMGFKDEIRVSVDVQGGKIISIEVSHRDPERVAKPAIEELKQEILKKQSVEVDDIAGATATSQGFREAVKKAMGK</sequence>
<accession>A0A133NC84</accession>
<dbReference type="Pfam" id="PF04205">
    <property type="entry name" value="FMN_bind"/>
    <property type="match status" value="1"/>
</dbReference>
<organism evidence="3 4">
    <name type="scientific">Fusobacterium equinum</name>
    <dbReference type="NCBI Taxonomy" id="134605"/>
    <lineage>
        <taxon>Bacteria</taxon>
        <taxon>Fusobacteriati</taxon>
        <taxon>Fusobacteriota</taxon>
        <taxon>Fusobacteriia</taxon>
        <taxon>Fusobacteriales</taxon>
        <taxon>Fusobacteriaceae</taxon>
        <taxon>Fusobacterium</taxon>
    </lineage>
</organism>
<gene>
    <name evidence="3" type="ORF">HMPREF3206_01196</name>
</gene>
<keyword evidence="1" id="KW-0812">Transmembrane</keyword>
<dbReference type="InterPro" id="IPR007329">
    <property type="entry name" value="FMN-bd"/>
</dbReference>
<dbReference type="Proteomes" id="UP000070617">
    <property type="component" value="Unassembled WGS sequence"/>
</dbReference>
<dbReference type="SMART" id="SM00900">
    <property type="entry name" value="FMN_bind"/>
    <property type="match status" value="1"/>
</dbReference>
<dbReference type="Gene3D" id="3.90.1010.20">
    <property type="match status" value="1"/>
</dbReference>
<name>A0A133NC84_9FUSO</name>
<dbReference type="EMBL" id="LRPX01000058">
    <property type="protein sequence ID" value="KXA13887.1"/>
    <property type="molecule type" value="Genomic_DNA"/>
</dbReference>
<evidence type="ECO:0000259" key="2">
    <source>
        <dbReference type="SMART" id="SM00900"/>
    </source>
</evidence>
<keyword evidence="1" id="KW-0472">Membrane</keyword>
<feature type="transmembrane region" description="Helical" evidence="1">
    <location>
        <begin position="26"/>
        <end position="45"/>
    </location>
</feature>
<dbReference type="STRING" id="134605.HMPREF3206_01196"/>
<protein>
    <submittedName>
        <fullName evidence="3">FMN-binding domain protein</fullName>
    </submittedName>
</protein>
<reference evidence="4" key="1">
    <citation type="submission" date="2016-01" db="EMBL/GenBank/DDBJ databases">
        <authorList>
            <person name="Mitreva M."/>
            <person name="Pepin K.H."/>
            <person name="Mihindukulasuriya K.A."/>
            <person name="Fulton R."/>
            <person name="Fronick C."/>
            <person name="O'Laughlin M."/>
            <person name="Miner T."/>
            <person name="Herter B."/>
            <person name="Rosa B.A."/>
            <person name="Cordes M."/>
            <person name="Tomlinson C."/>
            <person name="Wollam A."/>
            <person name="Palsikar V.B."/>
            <person name="Mardis E.R."/>
            <person name="Wilson R.K."/>
        </authorList>
    </citation>
    <scope>NUCLEOTIDE SEQUENCE [LARGE SCALE GENOMIC DNA]</scope>
    <source>
        <strain evidence="4">CMW8396</strain>
    </source>
</reference>